<name>A0AC59ZFX6_RANTA</name>
<sequence length="268" mass="27605">MSTPDTSPGGGARPPRVHPRHRPWGRCQASPCPPPTPALGAVQGLPLSAPDTGLRAGGQLGLPAPPPPPYLFSASALRPPLSSRMSVRSKAALRTTTSGDLNGNWGRLDPHPGPRHSAAQSQICSETQSGDLGGLCPALPPVSAAFPGQAGCLVPVAASEPCGLESTCLLHESSASRIAKAPLRTKAISRAQCGERTVPTHMGGAHSPPQGSRPWAGKVSEALASQTLDAHSPLHSTPDGAEQTVGSRLRAPPRVSRARRQQDPQPHG</sequence>
<organism evidence="1 2">
    <name type="scientific">Rangifer tarandus platyrhynchus</name>
    <name type="common">Svalbard reindeer</name>
    <dbReference type="NCBI Taxonomy" id="3082113"/>
    <lineage>
        <taxon>Eukaryota</taxon>
        <taxon>Metazoa</taxon>
        <taxon>Chordata</taxon>
        <taxon>Craniata</taxon>
        <taxon>Vertebrata</taxon>
        <taxon>Euteleostomi</taxon>
        <taxon>Mammalia</taxon>
        <taxon>Eutheria</taxon>
        <taxon>Laurasiatheria</taxon>
        <taxon>Artiodactyla</taxon>
        <taxon>Ruminantia</taxon>
        <taxon>Pecora</taxon>
        <taxon>Cervidae</taxon>
        <taxon>Odocoileinae</taxon>
        <taxon>Rangifer</taxon>
    </lineage>
</organism>
<reference evidence="1" key="2">
    <citation type="submission" date="2025-03" db="EMBL/GenBank/DDBJ databases">
        <authorList>
            <consortium name="ELIXIR-Norway"/>
            <consortium name="Elixir Norway"/>
        </authorList>
    </citation>
    <scope>NUCLEOTIDE SEQUENCE</scope>
</reference>
<proteinExistence type="predicted"/>
<dbReference type="EMBL" id="OX596112">
    <property type="protein sequence ID" value="CAN0405773.1"/>
    <property type="molecule type" value="Genomic_DNA"/>
</dbReference>
<dbReference type="Proteomes" id="UP001162501">
    <property type="component" value="Chromosome 28"/>
</dbReference>
<gene>
    <name evidence="1" type="ORF">MRATA1EN22A_LOCUS17866</name>
</gene>
<evidence type="ECO:0000313" key="1">
    <source>
        <dbReference type="EMBL" id="CAN0405773.1"/>
    </source>
</evidence>
<accession>A0AC59ZFX6</accession>
<protein>
    <submittedName>
        <fullName evidence="1">Uncharacterized protein</fullName>
    </submittedName>
</protein>
<reference evidence="1" key="1">
    <citation type="submission" date="2023-05" db="EMBL/GenBank/DDBJ databases">
        <authorList>
            <consortium name="ELIXIR-Norway"/>
        </authorList>
    </citation>
    <scope>NUCLEOTIDE SEQUENCE</scope>
</reference>
<evidence type="ECO:0000313" key="2">
    <source>
        <dbReference type="Proteomes" id="UP001162501"/>
    </source>
</evidence>